<reference evidence="1" key="1">
    <citation type="submission" date="2018-06" db="EMBL/GenBank/DDBJ databases">
        <authorList>
            <consortium name="Pathogen Informatics"/>
            <person name="Doyle S."/>
        </authorList>
    </citation>
    <scope>NUCLEOTIDE SEQUENCE [LARGE SCALE GENOMIC DNA]</scope>
    <source>
        <strain evidence="1">NCTC11421</strain>
    </source>
</reference>
<gene>
    <name evidence="1" type="ORF">NCTC11421_01544</name>
</gene>
<protein>
    <submittedName>
        <fullName evidence="1">Protein TraF</fullName>
    </submittedName>
</protein>
<accession>A0A378VZ42</accession>
<dbReference type="EMBL" id="UGRI01000001">
    <property type="protein sequence ID" value="SUA21596.1"/>
    <property type="molecule type" value="Genomic_DNA"/>
</dbReference>
<proteinExistence type="predicted"/>
<dbReference type="AlphaFoldDB" id="A0A378VZ42"/>
<name>A0A378VZ42_NEIGO</name>
<sequence length="202" mass="22483">MNINNWLAASAGIVSGMFLQVWHLPHPFLIPAVSLWKNRSSSKDFHPLPDGKPDALLALAMRHGSAKGYFSGRAAAAVKQKFRQDIPIFVEAVRMEEIKNKPGCNRVRLTFHTSPALSQTFPSEIMDIGACPNRKNGGKNERVRMAVMLIFSLHASNLRAADDGMGWYDQDIWKNETVLSYGIRMLKSPNKPDKTGLKYSGS</sequence>
<evidence type="ECO:0000313" key="1">
    <source>
        <dbReference type="EMBL" id="SUA21596.1"/>
    </source>
</evidence>
<organism evidence="1">
    <name type="scientific">Neisseria gonorrhoeae</name>
    <dbReference type="NCBI Taxonomy" id="485"/>
    <lineage>
        <taxon>Bacteria</taxon>
        <taxon>Pseudomonadati</taxon>
        <taxon>Pseudomonadota</taxon>
        <taxon>Betaproteobacteria</taxon>
        <taxon>Neisseriales</taxon>
        <taxon>Neisseriaceae</taxon>
        <taxon>Neisseria</taxon>
    </lineage>
</organism>